<proteinExistence type="predicted"/>
<gene>
    <name evidence="1" type="ORF">SNE40_007053</name>
</gene>
<evidence type="ECO:0000313" key="2">
    <source>
        <dbReference type="Proteomes" id="UP001347796"/>
    </source>
</evidence>
<dbReference type="InterPro" id="IPR011989">
    <property type="entry name" value="ARM-like"/>
</dbReference>
<comment type="caution">
    <text evidence="1">The sequence shown here is derived from an EMBL/GenBank/DDBJ whole genome shotgun (WGS) entry which is preliminary data.</text>
</comment>
<accession>A0AAN8JXR3</accession>
<dbReference type="EMBL" id="JAZGQO010000006">
    <property type="protein sequence ID" value="KAK6184614.1"/>
    <property type="molecule type" value="Genomic_DNA"/>
</dbReference>
<dbReference type="InterPro" id="IPR016024">
    <property type="entry name" value="ARM-type_fold"/>
</dbReference>
<evidence type="ECO:0000313" key="1">
    <source>
        <dbReference type="EMBL" id="KAK6184614.1"/>
    </source>
</evidence>
<dbReference type="PANTHER" id="PTHR36910">
    <property type="match status" value="1"/>
</dbReference>
<organism evidence="1 2">
    <name type="scientific">Patella caerulea</name>
    <name type="common">Rayed Mediterranean limpet</name>
    <dbReference type="NCBI Taxonomy" id="87958"/>
    <lineage>
        <taxon>Eukaryota</taxon>
        <taxon>Metazoa</taxon>
        <taxon>Spiralia</taxon>
        <taxon>Lophotrochozoa</taxon>
        <taxon>Mollusca</taxon>
        <taxon>Gastropoda</taxon>
        <taxon>Patellogastropoda</taxon>
        <taxon>Patelloidea</taxon>
        <taxon>Patellidae</taxon>
        <taxon>Patella</taxon>
    </lineage>
</organism>
<dbReference type="SUPFAM" id="SSF48371">
    <property type="entry name" value="ARM repeat"/>
    <property type="match status" value="1"/>
</dbReference>
<dbReference type="Gene3D" id="1.25.10.10">
    <property type="entry name" value="Leucine-rich Repeat Variant"/>
    <property type="match status" value="1"/>
</dbReference>
<dbReference type="PANTHER" id="PTHR36910:SF8">
    <property type="match status" value="1"/>
</dbReference>
<name>A0AAN8JXR3_PATCE</name>
<dbReference type="Proteomes" id="UP001347796">
    <property type="component" value="Unassembled WGS sequence"/>
</dbReference>
<sequence>MTDIQTKTCSIVSCLVSTQEFNSQKQSLIDLTVLFNASDQFVLKRKSAAHQSELLSALNYRTVTNESNLTYKFLLYLFRTRFEWMDQNNQHKPFHSASREKAEIFDQIDLLLKIISTESVCVESLQAFKQIGQEFSRFPVVRSQLAGHVMVWFSNAGSQINAPEIYMLIQDILLSAITDVWSTVRKSTCARLNTILQHLNHANLHSLYDQLIQICLEKSSPWQSVDGAILGITVILNQYGSNNKAEPSLDFIKTNLLSTVFSLISHPQLTIRETAAKSLLVYISCLGEHEALITFQKVLFLLNSQHNCDEEVSVSGLVEAYKAEGLLNICCSMIKILPLKCLLPKLLSYLTVFLSYLSHEASTVRQTTSSVFKQLLLKADSNPVLFKLILTKLTADWLPCYTDSSSNTLSLIKRWEGKEGRLFVYELICEYLVKNHWLNTFGPLQPTKHGELRRLSTSALSESKMENCNDKIKDNNDTVWHEVISEFKDKSLLEKTRVYDEFTKQHEKCVNDLPLLFMKQCRLYTDGHESIKPLEFIWLKNIRIAYCTELLETMLHQTIECLTDGQWELARIAQQVLPVLSEVMRWYDIDINIKIIDKLIVCKNDDRFMYLGIYLLKESLEHCVRLLPLLKDPPKSWKNPERCVEIINVLIEKLKYETERYIILSEEMLNRLSYDRFTCMATEIILILHNTFDVNKDKMKILHQAIFNKWQMLYQFSHPTSQICHMLPDISKTEFKSPFTGYLSCCLVEPEGDVQCARQVEKHLVMSIYEYMSTYLSHYTQPYYLPIIAHYVGQFADDSLISKELIQCLMVLCRQVIEPILTKSIETEDKQTYLKCIFYTLKELAAVIAIKTFDVTLLQKVLSAYFVLCRPINPIKHLPTVLKAICSRLNKQRRNTVELSPRLGSSIGGTVFDIPPPSFNYQGELTALEIETDFYTERDTDVIYTECLSLNGCIGGSSKRRAVNLSFDETGGDDDDDWDSWSEEEESDTSLSDCFRSFFHQLKQTIDKDGKDVLQEEIDKLKEVDVNVLNKLLN</sequence>
<keyword evidence="2" id="KW-1185">Reference proteome</keyword>
<reference evidence="1 2" key="1">
    <citation type="submission" date="2024-01" db="EMBL/GenBank/DDBJ databases">
        <title>The genome of the rayed Mediterranean limpet Patella caerulea (Linnaeus, 1758).</title>
        <authorList>
            <person name="Anh-Thu Weber A."/>
            <person name="Halstead-Nussloch G."/>
        </authorList>
    </citation>
    <scope>NUCLEOTIDE SEQUENCE [LARGE SCALE GENOMIC DNA]</scope>
    <source>
        <strain evidence="1">AATW-2023a</strain>
        <tissue evidence="1">Whole specimen</tissue>
    </source>
</reference>
<protein>
    <submittedName>
        <fullName evidence="1">Uncharacterized protein</fullName>
    </submittedName>
</protein>
<dbReference type="AlphaFoldDB" id="A0AAN8JXR3"/>